<keyword evidence="2 3" id="KW-0413">Isomerase</keyword>
<name>A0A7T8BCS1_9SPIR</name>
<keyword evidence="4" id="KW-1185">Reference proteome</keyword>
<dbReference type="PANTHER" id="PTHR21164:SF0">
    <property type="entry name" value="CHORISMATE MUTASE AROH"/>
    <property type="match status" value="1"/>
</dbReference>
<dbReference type="InterPro" id="IPR008243">
    <property type="entry name" value="Chorismate_mutase_AroH"/>
</dbReference>
<dbReference type="EMBL" id="CP067089">
    <property type="protein sequence ID" value="QQO11405.1"/>
    <property type="molecule type" value="Genomic_DNA"/>
</dbReference>
<evidence type="ECO:0000313" key="3">
    <source>
        <dbReference type="EMBL" id="QQO11405.1"/>
    </source>
</evidence>
<evidence type="ECO:0000256" key="1">
    <source>
        <dbReference type="NCBIfam" id="TIGR01796"/>
    </source>
</evidence>
<dbReference type="InterPro" id="IPR035959">
    <property type="entry name" value="RutC-like_sf"/>
</dbReference>
<proteinExistence type="predicted"/>
<dbReference type="PANTHER" id="PTHR21164">
    <property type="entry name" value="CHORISMATE MUTASE"/>
    <property type="match status" value="1"/>
</dbReference>
<dbReference type="SUPFAM" id="SSF55298">
    <property type="entry name" value="YjgF-like"/>
    <property type="match status" value="1"/>
</dbReference>
<dbReference type="PROSITE" id="PS51167">
    <property type="entry name" value="CHORISMATE_MUT_1"/>
    <property type="match status" value="1"/>
</dbReference>
<evidence type="ECO:0000256" key="2">
    <source>
        <dbReference type="PROSITE-ProRule" id="PRU00514"/>
    </source>
</evidence>
<dbReference type="EC" id="5.4.99.5" evidence="1 2"/>
<protein>
    <recommendedName>
        <fullName evidence="1 2">chorismate mutase</fullName>
        <ecNumber evidence="1 2">5.4.99.5</ecNumber>
    </recommendedName>
</protein>
<dbReference type="Pfam" id="PF07736">
    <property type="entry name" value="CM_1"/>
    <property type="match status" value="1"/>
</dbReference>
<dbReference type="Proteomes" id="UP000595917">
    <property type="component" value="Chromosome"/>
</dbReference>
<dbReference type="GO" id="GO:0004106">
    <property type="term" value="F:chorismate mutase activity"/>
    <property type="evidence" value="ECO:0007669"/>
    <property type="project" value="UniProtKB-UniRule"/>
</dbReference>
<dbReference type="AlphaFoldDB" id="A0A7T8BCS1"/>
<gene>
    <name evidence="3" type="primary">aroH</name>
    <name evidence="3" type="ORF">JFL75_14535</name>
</gene>
<dbReference type="GO" id="GO:0009073">
    <property type="term" value="P:aromatic amino acid family biosynthetic process"/>
    <property type="evidence" value="ECO:0007669"/>
    <property type="project" value="UniProtKB-UniRule"/>
</dbReference>
<comment type="catalytic activity">
    <reaction evidence="2">
        <text>chorismate = prephenate</text>
        <dbReference type="Rhea" id="RHEA:13897"/>
        <dbReference type="ChEBI" id="CHEBI:29748"/>
        <dbReference type="ChEBI" id="CHEBI:29934"/>
        <dbReference type="EC" id="5.4.99.5"/>
    </reaction>
</comment>
<organism evidence="3 4">
    <name type="scientific">Breznakiella homolactica</name>
    <dbReference type="NCBI Taxonomy" id="2798577"/>
    <lineage>
        <taxon>Bacteria</taxon>
        <taxon>Pseudomonadati</taxon>
        <taxon>Spirochaetota</taxon>
        <taxon>Spirochaetia</taxon>
        <taxon>Spirochaetales</taxon>
        <taxon>Breznakiellaceae</taxon>
        <taxon>Breznakiella</taxon>
    </lineage>
</organism>
<dbReference type="Gene3D" id="3.30.1330.40">
    <property type="entry name" value="RutC-like"/>
    <property type="match status" value="1"/>
</dbReference>
<dbReference type="KEGG" id="bhc:JFL75_14535"/>
<keyword evidence="2" id="KW-0028">Amino-acid biosynthesis</keyword>
<evidence type="ECO:0000313" key="4">
    <source>
        <dbReference type="Proteomes" id="UP000595917"/>
    </source>
</evidence>
<keyword evidence="2" id="KW-0057">Aromatic amino acid biosynthesis</keyword>
<dbReference type="GO" id="GO:0008652">
    <property type="term" value="P:amino acid biosynthetic process"/>
    <property type="evidence" value="ECO:0007669"/>
    <property type="project" value="UniProtKB-UniRule"/>
</dbReference>
<reference evidence="3" key="1">
    <citation type="submission" date="2021-01" db="EMBL/GenBank/DDBJ databases">
        <title>Description of Breznakiella homolactica.</title>
        <authorList>
            <person name="Song Y."/>
            <person name="Brune A."/>
        </authorList>
    </citation>
    <scope>NUCLEOTIDE SEQUENCE</scope>
    <source>
        <strain evidence="3">RmG30</strain>
    </source>
</reference>
<accession>A0A7T8BCS1</accession>
<dbReference type="NCBIfam" id="TIGR01796">
    <property type="entry name" value="CM_mono_aroH"/>
    <property type="match status" value="1"/>
</dbReference>
<dbReference type="GO" id="GO:0046417">
    <property type="term" value="P:chorismate metabolic process"/>
    <property type="evidence" value="ECO:0007669"/>
    <property type="project" value="TreeGrafter"/>
</dbReference>
<sequence>MMGEKQLFAIRGAVQCRNEAADITDQVSGLYDEILRLNSLDEEAIVSVVFSVTGDLDEKNPAAALRQSGRAQNLALFAVQEARVKGGLERTIRVLIHCYLPPETEIRHSYRNGAEVLRPDRAP</sequence>